<dbReference type="GO" id="GO:0043531">
    <property type="term" value="F:ADP binding"/>
    <property type="evidence" value="ECO:0007669"/>
    <property type="project" value="InterPro"/>
</dbReference>
<dbReference type="Gene3D" id="3.80.10.10">
    <property type="entry name" value="Ribonuclease Inhibitor"/>
    <property type="match status" value="1"/>
</dbReference>
<keyword evidence="3" id="KW-0611">Plant defense</keyword>
<dbReference type="Pfam" id="PF00931">
    <property type="entry name" value="NB-ARC"/>
    <property type="match status" value="1"/>
</dbReference>
<dbReference type="InterPro" id="IPR044974">
    <property type="entry name" value="Disease_R_plants"/>
</dbReference>
<dbReference type="OrthoDB" id="3027644at2759"/>
<dbReference type="GO" id="GO:0051707">
    <property type="term" value="P:response to other organism"/>
    <property type="evidence" value="ECO:0007669"/>
    <property type="project" value="UniProtKB-ARBA"/>
</dbReference>
<dbReference type="InterPro" id="IPR055414">
    <property type="entry name" value="LRR_R13L4/SHOC2-like"/>
</dbReference>
<dbReference type="Gene3D" id="1.10.8.430">
    <property type="entry name" value="Helical domain of apoptotic protease-activating factors"/>
    <property type="match status" value="1"/>
</dbReference>
<evidence type="ECO:0000259" key="7">
    <source>
        <dbReference type="Pfam" id="PF23559"/>
    </source>
</evidence>
<dbReference type="InterPro" id="IPR042197">
    <property type="entry name" value="Apaf_helical"/>
</dbReference>
<dbReference type="InterPro" id="IPR041118">
    <property type="entry name" value="Rx_N"/>
</dbReference>
<keyword evidence="4" id="KW-0175">Coiled coil</keyword>
<feature type="domain" description="Disease resistance R13L4/SHOC-2-like LRR" evidence="8">
    <location>
        <begin position="615"/>
        <end position="953"/>
    </location>
</feature>
<comment type="caution">
    <text evidence="9">The sequence shown here is derived from an EMBL/GenBank/DDBJ whole genome shotgun (WGS) entry which is preliminary data.</text>
</comment>
<organism evidence="9 10">
    <name type="scientific">Manihot esculenta</name>
    <name type="common">Cassava</name>
    <name type="synonym">Jatropha manihot</name>
    <dbReference type="NCBI Taxonomy" id="3983"/>
    <lineage>
        <taxon>Eukaryota</taxon>
        <taxon>Viridiplantae</taxon>
        <taxon>Streptophyta</taxon>
        <taxon>Embryophyta</taxon>
        <taxon>Tracheophyta</taxon>
        <taxon>Spermatophyta</taxon>
        <taxon>Magnoliopsida</taxon>
        <taxon>eudicotyledons</taxon>
        <taxon>Gunneridae</taxon>
        <taxon>Pentapetalae</taxon>
        <taxon>rosids</taxon>
        <taxon>fabids</taxon>
        <taxon>Malpighiales</taxon>
        <taxon>Euphorbiaceae</taxon>
        <taxon>Crotonoideae</taxon>
        <taxon>Manihoteae</taxon>
        <taxon>Manihot</taxon>
    </lineage>
</organism>
<evidence type="ECO:0000259" key="5">
    <source>
        <dbReference type="Pfam" id="PF00931"/>
    </source>
</evidence>
<dbReference type="EMBL" id="CM004393">
    <property type="protein sequence ID" value="OAY46155.1"/>
    <property type="molecule type" value="Genomic_DNA"/>
</dbReference>
<evidence type="ECO:0008006" key="11">
    <source>
        <dbReference type="Google" id="ProtNLM"/>
    </source>
</evidence>
<dbReference type="Gene3D" id="3.40.50.300">
    <property type="entry name" value="P-loop containing nucleotide triphosphate hydrolases"/>
    <property type="match status" value="1"/>
</dbReference>
<dbReference type="CDD" id="cd14798">
    <property type="entry name" value="RX-CC_like"/>
    <property type="match status" value="1"/>
</dbReference>
<evidence type="ECO:0000259" key="6">
    <source>
        <dbReference type="Pfam" id="PF18052"/>
    </source>
</evidence>
<dbReference type="Gramene" id="Manes.07G121300.1.v8.1">
    <property type="protein sequence ID" value="Manes.07G121300.1.v8.1.CDS.1"/>
    <property type="gene ID" value="Manes.07G121300.v8.1"/>
</dbReference>
<protein>
    <recommendedName>
        <fullName evidence="11">NB-ARC domain-containing protein</fullName>
    </recommendedName>
</protein>
<gene>
    <name evidence="9" type="ORF">MANES_07G121300v8</name>
</gene>
<reference evidence="10" key="1">
    <citation type="journal article" date="2016" name="Nat. Biotechnol.">
        <title>Sequencing wild and cultivated cassava and related species reveals extensive interspecific hybridization and genetic diversity.</title>
        <authorList>
            <person name="Bredeson J.V."/>
            <person name="Lyons J.B."/>
            <person name="Prochnik S.E."/>
            <person name="Wu G.A."/>
            <person name="Ha C.M."/>
            <person name="Edsinger-Gonzales E."/>
            <person name="Grimwood J."/>
            <person name="Schmutz J."/>
            <person name="Rabbi I.Y."/>
            <person name="Egesi C."/>
            <person name="Nauluvula P."/>
            <person name="Lebot V."/>
            <person name="Ndunguru J."/>
            <person name="Mkamilo G."/>
            <person name="Bart R.S."/>
            <person name="Setter T.L."/>
            <person name="Gleadow R.M."/>
            <person name="Kulakow P."/>
            <person name="Ferguson M.E."/>
            <person name="Rounsley S."/>
            <person name="Rokhsar D.S."/>
        </authorList>
    </citation>
    <scope>NUCLEOTIDE SEQUENCE [LARGE SCALE GENOMIC DNA]</scope>
    <source>
        <strain evidence="10">cv. AM560-2</strain>
    </source>
</reference>
<sequence length="974" mass="111875">MTEAVVSVAVERIAELLIQKAAFLRGVRGEIELLQAELKRMKCLLKDADRSQHQDESVRNCVAEIRDLTYDAEDVIDTFLLQVARGTGEGVRGFIKRVSFKFSQAFFFYEIGTQITYIRAKIEGISASMQNYGYKLVEGESARKHQPSSRRSYPHAEEDDIIGFDAVISVLRAHLMLKEEQVRVVSIVGMRGLGKTTLAKKVYKHFLVNRHFDSYSWTFISQQISTKEILIGILMDVVSSKDEAKLETKEKEKEELLKSKVEEMKAKMEFKSVFERMAEEELIEFLYDVLADKRYFVVLDDIWTNEKWLCLRPAFPNGKRGSKVLLTTRNRDVASYADPSSPKVELPLLTGDEGWELLSRKAFPKHILNKHGYPPEFEALGKEMMKKCGGLPLAIIVLGALLATKSTLGEWQAVRRNINAQFLKWEQDHQDDGVYKMLALSYDDLPFHLKPCFLYLSQFPEGTEFRKRALIRMWIAEGFVAPPLNEEEMTIEDVAEEYCEELVSRCMVQVSQKDHTGTRVKTCSLHDIVRQMCITKARDENFLAVVEHRRNITADSWSSSSTRHMATKSKLHRIAIHPCLPRHDHSQMEFYIPSSNIGLENLRSLIFFVGDENYVMTKKQGISIFKNFRLLRVLNMEGVLQYSHCLPREIDNLIHLRYLGLKHTGLKDGKKYLALPESIGNKYLALPESIGNLMNLYTLDLRCNDYFTRLPDVLWKLKFLRHLLVDHKDYEHLRLHTLKNLETLKSVYAKNLIREGAMHKLTNLRNIGVYFQKSDEVGPVLKSFIFGSGRLRSLKMQIIGSFSNLEPLQHCNLLTKVELGGGIPECQPPLHHNLEILPPSLVKLILWDSNLRQDPMCILEKLPNLRFLSLENDAYQGSRMVCSATGFPQLETLALKSFGLEEWRIEEGAMPCLKSLSLSLEKLKMIPNGLKFVTTIRELKLIDMVRCEERVRVVSGVEGEDFDKVRRIPSISFK</sequence>
<feature type="domain" description="Disease resistance N-terminal" evidence="6">
    <location>
        <begin position="5"/>
        <end position="87"/>
    </location>
</feature>
<dbReference type="SUPFAM" id="SSF52058">
    <property type="entry name" value="L domain-like"/>
    <property type="match status" value="1"/>
</dbReference>
<dbReference type="PRINTS" id="PR00364">
    <property type="entry name" value="DISEASERSIST"/>
</dbReference>
<feature type="coiled-coil region" evidence="4">
    <location>
        <begin position="24"/>
        <end position="51"/>
    </location>
</feature>
<keyword evidence="2" id="KW-0547">Nucleotide-binding</keyword>
<evidence type="ECO:0000256" key="2">
    <source>
        <dbReference type="ARBA" id="ARBA00022741"/>
    </source>
</evidence>
<dbReference type="InterPro" id="IPR032675">
    <property type="entry name" value="LRR_dom_sf"/>
</dbReference>
<dbReference type="PANTHER" id="PTHR23155:SF1185">
    <property type="entry name" value="DISEASE RESISTANCE RPP8-LIKE PROTEIN 3-RELATED"/>
    <property type="match status" value="1"/>
</dbReference>
<dbReference type="GO" id="GO:0006952">
    <property type="term" value="P:defense response"/>
    <property type="evidence" value="ECO:0007669"/>
    <property type="project" value="UniProtKB-KW"/>
</dbReference>
<feature type="domain" description="Disease resistance protein winged helix" evidence="7">
    <location>
        <begin position="459"/>
        <end position="532"/>
    </location>
</feature>
<dbReference type="Pfam" id="PF23598">
    <property type="entry name" value="LRR_14"/>
    <property type="match status" value="1"/>
</dbReference>
<dbReference type="FunFam" id="1.10.10.10:FF:000322">
    <property type="entry name" value="Probable disease resistance protein At1g63360"/>
    <property type="match status" value="1"/>
</dbReference>
<keyword evidence="1" id="KW-0677">Repeat</keyword>
<dbReference type="InterPro" id="IPR036388">
    <property type="entry name" value="WH-like_DNA-bd_sf"/>
</dbReference>
<dbReference type="OMA" id="HIFKEWI"/>
<dbReference type="Gene3D" id="1.20.5.4130">
    <property type="match status" value="1"/>
</dbReference>
<dbReference type="InterPro" id="IPR058922">
    <property type="entry name" value="WHD_DRP"/>
</dbReference>
<dbReference type="SUPFAM" id="SSF52540">
    <property type="entry name" value="P-loop containing nucleoside triphosphate hydrolases"/>
    <property type="match status" value="1"/>
</dbReference>
<keyword evidence="10" id="KW-1185">Reference proteome</keyword>
<dbReference type="InterPro" id="IPR038005">
    <property type="entry name" value="RX-like_CC"/>
</dbReference>
<evidence type="ECO:0000313" key="9">
    <source>
        <dbReference type="EMBL" id="OAY46155.1"/>
    </source>
</evidence>
<dbReference type="InterPro" id="IPR027417">
    <property type="entry name" value="P-loop_NTPase"/>
</dbReference>
<dbReference type="Pfam" id="PF18052">
    <property type="entry name" value="Rx_N"/>
    <property type="match status" value="1"/>
</dbReference>
<dbReference type="InterPro" id="IPR002182">
    <property type="entry name" value="NB-ARC"/>
</dbReference>
<dbReference type="Pfam" id="PF23559">
    <property type="entry name" value="WHD_DRP"/>
    <property type="match status" value="1"/>
</dbReference>
<name>A0A2C9VM69_MANES</name>
<evidence type="ECO:0000256" key="4">
    <source>
        <dbReference type="SAM" id="Coils"/>
    </source>
</evidence>
<accession>A0A2C9VM69</accession>
<proteinExistence type="predicted"/>
<feature type="domain" description="NB-ARC" evidence="5">
    <location>
        <begin position="172"/>
        <end position="366"/>
    </location>
</feature>
<dbReference type="AlphaFoldDB" id="A0A2C9VM69"/>
<evidence type="ECO:0000259" key="8">
    <source>
        <dbReference type="Pfam" id="PF23598"/>
    </source>
</evidence>
<dbReference type="FunFam" id="1.10.8.430:FF:000003">
    <property type="entry name" value="Probable disease resistance protein At5g66910"/>
    <property type="match status" value="1"/>
</dbReference>
<evidence type="ECO:0000256" key="3">
    <source>
        <dbReference type="ARBA" id="ARBA00022821"/>
    </source>
</evidence>
<evidence type="ECO:0000256" key="1">
    <source>
        <dbReference type="ARBA" id="ARBA00022737"/>
    </source>
</evidence>
<dbReference type="Proteomes" id="UP000091857">
    <property type="component" value="Chromosome 7"/>
</dbReference>
<dbReference type="PANTHER" id="PTHR23155">
    <property type="entry name" value="DISEASE RESISTANCE PROTEIN RP"/>
    <property type="match status" value="1"/>
</dbReference>
<dbReference type="Gene3D" id="1.10.10.10">
    <property type="entry name" value="Winged helix-like DNA-binding domain superfamily/Winged helix DNA-binding domain"/>
    <property type="match status" value="1"/>
</dbReference>
<evidence type="ECO:0000313" key="10">
    <source>
        <dbReference type="Proteomes" id="UP000091857"/>
    </source>
</evidence>